<accession>A0ABT9PWT7</accession>
<gene>
    <name evidence="1" type="ORF">J2T09_003644</name>
</gene>
<keyword evidence="2" id="KW-1185">Reference proteome</keyword>
<dbReference type="RefSeq" id="WP_306837162.1">
    <property type="nucleotide sequence ID" value="NZ_JAUSRF010000012.1"/>
</dbReference>
<organism evidence="1 2">
    <name type="scientific">Neorhizobium huautlense</name>
    <dbReference type="NCBI Taxonomy" id="67774"/>
    <lineage>
        <taxon>Bacteria</taxon>
        <taxon>Pseudomonadati</taxon>
        <taxon>Pseudomonadota</taxon>
        <taxon>Alphaproteobacteria</taxon>
        <taxon>Hyphomicrobiales</taxon>
        <taxon>Rhizobiaceae</taxon>
        <taxon>Rhizobium/Agrobacterium group</taxon>
        <taxon>Neorhizobium</taxon>
    </lineage>
</organism>
<protein>
    <submittedName>
        <fullName evidence="1">Lysophospholipase L1-like esterase</fullName>
    </submittedName>
</protein>
<proteinExistence type="predicted"/>
<name>A0ABT9PWT7_9HYPH</name>
<evidence type="ECO:0000313" key="2">
    <source>
        <dbReference type="Proteomes" id="UP001241472"/>
    </source>
</evidence>
<dbReference type="EMBL" id="JAUSRF010000012">
    <property type="protein sequence ID" value="MDP9838872.1"/>
    <property type="molecule type" value="Genomic_DNA"/>
</dbReference>
<sequence length="123" mass="14155">MRLALRSLVLIVVMSGIALVWWSSRPQMRPILVLAEGQSNMVQFLPYTWTIDYNRQLADAVNRDGNAFFAPIDDLPENLFDPVNGKIHLLATGYEQAGKLAFRTWQKQRSEQGFLWWLASFAR</sequence>
<comment type="caution">
    <text evidence="1">The sequence shown here is derived from an EMBL/GenBank/DDBJ whole genome shotgun (WGS) entry which is preliminary data.</text>
</comment>
<reference evidence="1 2" key="1">
    <citation type="submission" date="2023-07" db="EMBL/GenBank/DDBJ databases">
        <title>Sorghum-associated microbial communities from plants grown in Nebraska, USA.</title>
        <authorList>
            <person name="Schachtman D."/>
        </authorList>
    </citation>
    <scope>NUCLEOTIDE SEQUENCE [LARGE SCALE GENOMIC DNA]</scope>
    <source>
        <strain evidence="1 2">DS1307</strain>
    </source>
</reference>
<evidence type="ECO:0000313" key="1">
    <source>
        <dbReference type="EMBL" id="MDP9838872.1"/>
    </source>
</evidence>
<dbReference type="Proteomes" id="UP001241472">
    <property type="component" value="Unassembled WGS sequence"/>
</dbReference>